<dbReference type="PANTHER" id="PTHR43312:SF1">
    <property type="entry name" value="NADP-DEPENDENT OXIDOREDUCTASE DOMAIN-CONTAINING PROTEIN"/>
    <property type="match status" value="1"/>
</dbReference>
<dbReference type="GO" id="GO:0016491">
    <property type="term" value="F:oxidoreductase activity"/>
    <property type="evidence" value="ECO:0007669"/>
    <property type="project" value="InterPro"/>
</dbReference>
<dbReference type="SUPFAM" id="SSF51430">
    <property type="entry name" value="NAD(P)-linked oxidoreductase"/>
    <property type="match status" value="1"/>
</dbReference>
<accession>A0A381WAF1</accession>
<dbReference type="Gene3D" id="3.20.20.100">
    <property type="entry name" value="NADP-dependent oxidoreductase domain"/>
    <property type="match status" value="1"/>
</dbReference>
<dbReference type="Pfam" id="PF00248">
    <property type="entry name" value="Aldo_ket_red"/>
    <property type="match status" value="1"/>
</dbReference>
<dbReference type="EMBL" id="UINC01011176">
    <property type="protein sequence ID" value="SVA49452.1"/>
    <property type="molecule type" value="Genomic_DNA"/>
</dbReference>
<dbReference type="PRINTS" id="PR00069">
    <property type="entry name" value="ALDKETRDTASE"/>
</dbReference>
<proteinExistence type="predicted"/>
<name>A0A381WAF1_9ZZZZ</name>
<sequence>MVPTRPLGKTGERISILGFGTAPSGNRLNMKKAINLYSEALEMGVTYFDTAPSFAGYGRAQNHLGYLLKHRRKEMFLVTKCWEPEGDAALKLLQQNLRELQTDYVDLVFVHSIGSNKMDFKTVFGRRGCYETMMKAKTSGLARFIGFSGHNRPARFVKALRNFQVDVLLNAVNFVDRHTYNFEETVWPLASRLKMGLIAMKVFGGEDKSENIKLSHSIMSAEYHDLAFRYALSIPGIASTAIGMATRVELHQNIKRAKTFKPITPLEANRLKKIGQQLAKNWGPHLGAVT</sequence>
<dbReference type="PANTHER" id="PTHR43312">
    <property type="entry name" value="D-THREO-ALDOSE 1-DEHYDROGENASE"/>
    <property type="match status" value="1"/>
</dbReference>
<organism evidence="2">
    <name type="scientific">marine metagenome</name>
    <dbReference type="NCBI Taxonomy" id="408172"/>
    <lineage>
        <taxon>unclassified sequences</taxon>
        <taxon>metagenomes</taxon>
        <taxon>ecological metagenomes</taxon>
    </lineage>
</organism>
<dbReference type="InterPro" id="IPR036812">
    <property type="entry name" value="NAD(P)_OxRdtase_dom_sf"/>
</dbReference>
<evidence type="ECO:0000259" key="1">
    <source>
        <dbReference type="Pfam" id="PF00248"/>
    </source>
</evidence>
<dbReference type="InterPro" id="IPR020471">
    <property type="entry name" value="AKR"/>
</dbReference>
<reference evidence="2" key="1">
    <citation type="submission" date="2018-05" db="EMBL/GenBank/DDBJ databases">
        <authorList>
            <person name="Lanie J.A."/>
            <person name="Ng W.-L."/>
            <person name="Kazmierczak K.M."/>
            <person name="Andrzejewski T.M."/>
            <person name="Davidsen T.M."/>
            <person name="Wayne K.J."/>
            <person name="Tettelin H."/>
            <person name="Glass J.I."/>
            <person name="Rusch D."/>
            <person name="Podicherti R."/>
            <person name="Tsui H.-C.T."/>
            <person name="Winkler M.E."/>
        </authorList>
    </citation>
    <scope>NUCLEOTIDE SEQUENCE</scope>
</reference>
<gene>
    <name evidence="2" type="ORF">METZ01_LOCUS102306</name>
</gene>
<protein>
    <recommendedName>
        <fullName evidence="1">NADP-dependent oxidoreductase domain-containing protein</fullName>
    </recommendedName>
</protein>
<dbReference type="InterPro" id="IPR023210">
    <property type="entry name" value="NADP_OxRdtase_dom"/>
</dbReference>
<dbReference type="InterPro" id="IPR053135">
    <property type="entry name" value="AKR2_Oxidoreductase"/>
</dbReference>
<dbReference type="CDD" id="cd19100">
    <property type="entry name" value="AKR_unchar"/>
    <property type="match status" value="1"/>
</dbReference>
<evidence type="ECO:0000313" key="2">
    <source>
        <dbReference type="EMBL" id="SVA49452.1"/>
    </source>
</evidence>
<dbReference type="AlphaFoldDB" id="A0A381WAF1"/>
<feature type="domain" description="NADP-dependent oxidoreductase" evidence="1">
    <location>
        <begin position="17"/>
        <end position="205"/>
    </location>
</feature>